<dbReference type="Proteomes" id="UP000536909">
    <property type="component" value="Unassembled WGS sequence"/>
</dbReference>
<comment type="caution">
    <text evidence="2">The sequence shown here is derived from an EMBL/GenBank/DDBJ whole genome shotgun (WGS) entry which is preliminary data.</text>
</comment>
<evidence type="ECO:0000313" key="2">
    <source>
        <dbReference type="EMBL" id="MBB5293614.1"/>
    </source>
</evidence>
<evidence type="ECO:0000256" key="1">
    <source>
        <dbReference type="SAM" id="MobiDB-lite"/>
    </source>
</evidence>
<accession>A0ABR6MNU5</accession>
<keyword evidence="3" id="KW-1185">Reference proteome</keyword>
<sequence length="55" mass="6169">MTIWHTLSRRQPDHGLGGDSLGRNDRERAGQRLVRRLEQMGYAVNLEPRAAPGTA</sequence>
<proteinExistence type="predicted"/>
<feature type="region of interest" description="Disordered" evidence="1">
    <location>
        <begin position="1"/>
        <end position="28"/>
    </location>
</feature>
<name>A0ABR6MNU5_9DEIO</name>
<dbReference type="EMBL" id="JACHFV010000002">
    <property type="protein sequence ID" value="MBB5293614.1"/>
    <property type="molecule type" value="Genomic_DNA"/>
</dbReference>
<protein>
    <submittedName>
        <fullName evidence="2">Uncharacterized protein</fullName>
    </submittedName>
</protein>
<gene>
    <name evidence="2" type="ORF">HNQ10_000427</name>
</gene>
<evidence type="ECO:0000313" key="3">
    <source>
        <dbReference type="Proteomes" id="UP000536909"/>
    </source>
</evidence>
<reference evidence="2 3" key="1">
    <citation type="submission" date="2020-08" db="EMBL/GenBank/DDBJ databases">
        <title>Genomic Encyclopedia of Type Strains, Phase IV (KMG-IV): sequencing the most valuable type-strain genomes for metagenomic binning, comparative biology and taxonomic classification.</title>
        <authorList>
            <person name="Goeker M."/>
        </authorList>
    </citation>
    <scope>NUCLEOTIDE SEQUENCE [LARGE SCALE GENOMIC DNA]</scope>
    <source>
        <strain evidence="2 3">DSM 105434</strain>
    </source>
</reference>
<dbReference type="RefSeq" id="WP_157448531.1">
    <property type="nucleotide sequence ID" value="NZ_BSUI01000040.1"/>
</dbReference>
<organism evidence="2 3">
    <name type="scientific">Deinococcus metallilatus</name>
    <dbReference type="NCBI Taxonomy" id="1211322"/>
    <lineage>
        <taxon>Bacteria</taxon>
        <taxon>Thermotogati</taxon>
        <taxon>Deinococcota</taxon>
        <taxon>Deinococci</taxon>
        <taxon>Deinococcales</taxon>
        <taxon>Deinococcaceae</taxon>
        <taxon>Deinococcus</taxon>
    </lineage>
</organism>